<dbReference type="AlphaFoldDB" id="A0A016UFK9"/>
<accession>A0A016UFK9</accession>
<dbReference type="PROSITE" id="PS00518">
    <property type="entry name" value="ZF_RING_1"/>
    <property type="match status" value="1"/>
</dbReference>
<dbReference type="EMBL" id="JARK01001378">
    <property type="protein sequence ID" value="EYC14084.1"/>
    <property type="molecule type" value="Genomic_DNA"/>
</dbReference>
<keyword evidence="1" id="KW-0479">Metal-binding</keyword>
<sequence length="94" mass="10669">MQRLICNSLYIFCCGHTICQGCAQSICRPGVSYIVCPFDRVSTAVTGGKCTKCKFPLLKSNLKKVSFNHAKESWYCSYNLHWVALASRVERWLV</sequence>
<dbReference type="OrthoDB" id="5828209at2759"/>
<keyword evidence="5" id="KW-1185">Reference proteome</keyword>
<gene>
    <name evidence="4" type="primary">Acey_s0042.g706</name>
    <name evidence="4" type="ORF">Y032_0042g706</name>
</gene>
<organism evidence="4 5">
    <name type="scientific">Ancylostoma ceylanicum</name>
    <dbReference type="NCBI Taxonomy" id="53326"/>
    <lineage>
        <taxon>Eukaryota</taxon>
        <taxon>Metazoa</taxon>
        <taxon>Ecdysozoa</taxon>
        <taxon>Nematoda</taxon>
        <taxon>Chromadorea</taxon>
        <taxon>Rhabditida</taxon>
        <taxon>Rhabditina</taxon>
        <taxon>Rhabditomorpha</taxon>
        <taxon>Strongyloidea</taxon>
        <taxon>Ancylostomatidae</taxon>
        <taxon>Ancylostomatinae</taxon>
        <taxon>Ancylostoma</taxon>
    </lineage>
</organism>
<keyword evidence="3" id="KW-0862">Zinc</keyword>
<keyword evidence="2" id="KW-0863">Zinc-finger</keyword>
<dbReference type="InterPro" id="IPR017907">
    <property type="entry name" value="Znf_RING_CS"/>
</dbReference>
<protein>
    <recommendedName>
        <fullName evidence="6">RING-type domain-containing protein</fullName>
    </recommendedName>
</protein>
<dbReference type="Proteomes" id="UP000024635">
    <property type="component" value="Unassembled WGS sequence"/>
</dbReference>
<evidence type="ECO:0000313" key="5">
    <source>
        <dbReference type="Proteomes" id="UP000024635"/>
    </source>
</evidence>
<comment type="caution">
    <text evidence="4">The sequence shown here is derived from an EMBL/GenBank/DDBJ whole genome shotgun (WGS) entry which is preliminary data.</text>
</comment>
<name>A0A016UFK9_9BILA</name>
<evidence type="ECO:0000313" key="4">
    <source>
        <dbReference type="EMBL" id="EYC14084.1"/>
    </source>
</evidence>
<dbReference type="GO" id="GO:0008270">
    <property type="term" value="F:zinc ion binding"/>
    <property type="evidence" value="ECO:0007669"/>
    <property type="project" value="UniProtKB-KW"/>
</dbReference>
<evidence type="ECO:0000256" key="2">
    <source>
        <dbReference type="ARBA" id="ARBA00022771"/>
    </source>
</evidence>
<reference evidence="5" key="1">
    <citation type="journal article" date="2015" name="Nat. Genet.">
        <title>The genome and transcriptome of the zoonotic hookworm Ancylostoma ceylanicum identify infection-specific gene families.</title>
        <authorList>
            <person name="Schwarz E.M."/>
            <person name="Hu Y."/>
            <person name="Antoshechkin I."/>
            <person name="Miller M.M."/>
            <person name="Sternberg P.W."/>
            <person name="Aroian R.V."/>
        </authorList>
    </citation>
    <scope>NUCLEOTIDE SEQUENCE</scope>
    <source>
        <strain evidence="5">HY135</strain>
    </source>
</reference>
<proteinExistence type="predicted"/>
<evidence type="ECO:0000256" key="3">
    <source>
        <dbReference type="ARBA" id="ARBA00022833"/>
    </source>
</evidence>
<evidence type="ECO:0008006" key="6">
    <source>
        <dbReference type="Google" id="ProtNLM"/>
    </source>
</evidence>
<evidence type="ECO:0000256" key="1">
    <source>
        <dbReference type="ARBA" id="ARBA00022723"/>
    </source>
</evidence>